<dbReference type="AlphaFoldDB" id="A0AA36BQ07"/>
<proteinExistence type="predicted"/>
<gene>
    <name evidence="1" type="ORF">OCTVUL_1B021627</name>
</gene>
<protein>
    <submittedName>
        <fullName evidence="1">Uncharacterized protein</fullName>
    </submittedName>
</protein>
<keyword evidence="2" id="KW-1185">Reference proteome</keyword>
<reference evidence="1" key="1">
    <citation type="submission" date="2023-08" db="EMBL/GenBank/DDBJ databases">
        <authorList>
            <person name="Alioto T."/>
            <person name="Alioto T."/>
            <person name="Gomez Garrido J."/>
        </authorList>
    </citation>
    <scope>NUCLEOTIDE SEQUENCE</scope>
</reference>
<dbReference type="EMBL" id="OX597834">
    <property type="protein sequence ID" value="CAI9738460.1"/>
    <property type="molecule type" value="Genomic_DNA"/>
</dbReference>
<accession>A0AA36BQ07</accession>
<organism evidence="1 2">
    <name type="scientific">Octopus vulgaris</name>
    <name type="common">Common octopus</name>
    <dbReference type="NCBI Taxonomy" id="6645"/>
    <lineage>
        <taxon>Eukaryota</taxon>
        <taxon>Metazoa</taxon>
        <taxon>Spiralia</taxon>
        <taxon>Lophotrochozoa</taxon>
        <taxon>Mollusca</taxon>
        <taxon>Cephalopoda</taxon>
        <taxon>Coleoidea</taxon>
        <taxon>Octopodiformes</taxon>
        <taxon>Octopoda</taxon>
        <taxon>Incirrata</taxon>
        <taxon>Octopodidae</taxon>
        <taxon>Octopus</taxon>
    </lineage>
</organism>
<dbReference type="Proteomes" id="UP001162480">
    <property type="component" value="Chromosome 21"/>
</dbReference>
<evidence type="ECO:0000313" key="1">
    <source>
        <dbReference type="EMBL" id="CAI9738460.1"/>
    </source>
</evidence>
<sequence length="81" mass="9349">MKYESISSSNMESSLSELLKCIDSTERKLEGDENIVKEKMSYAAAAGVSKEEIRFRRREMYHPDPLLPPPHNYQHIPVILL</sequence>
<evidence type="ECO:0000313" key="2">
    <source>
        <dbReference type="Proteomes" id="UP001162480"/>
    </source>
</evidence>
<name>A0AA36BQ07_OCTVU</name>